<dbReference type="KEGG" id="nai:NECAME_18376"/>
<evidence type="ECO:0000313" key="2">
    <source>
        <dbReference type="Proteomes" id="UP000053676"/>
    </source>
</evidence>
<keyword evidence="2" id="KW-1185">Reference proteome</keyword>
<dbReference type="Proteomes" id="UP000053676">
    <property type="component" value="Unassembled WGS sequence"/>
</dbReference>
<dbReference type="AlphaFoldDB" id="W2SV46"/>
<feature type="non-terminal residue" evidence="1">
    <location>
        <position position="75"/>
    </location>
</feature>
<evidence type="ECO:0000313" key="1">
    <source>
        <dbReference type="EMBL" id="ETN73383.1"/>
    </source>
</evidence>
<proteinExistence type="predicted"/>
<gene>
    <name evidence="1" type="ORF">NECAME_18376</name>
</gene>
<protein>
    <submittedName>
        <fullName evidence="1">Uncharacterized protein</fullName>
    </submittedName>
</protein>
<dbReference type="OrthoDB" id="5874094at2759"/>
<reference evidence="2" key="1">
    <citation type="journal article" date="2014" name="Nat. Genet.">
        <title>Genome of the human hookworm Necator americanus.</title>
        <authorList>
            <person name="Tang Y.T."/>
            <person name="Gao X."/>
            <person name="Rosa B.A."/>
            <person name="Abubucker S."/>
            <person name="Hallsworth-Pepin K."/>
            <person name="Martin J."/>
            <person name="Tyagi R."/>
            <person name="Heizer E."/>
            <person name="Zhang X."/>
            <person name="Bhonagiri-Palsikar V."/>
            <person name="Minx P."/>
            <person name="Warren W.C."/>
            <person name="Wang Q."/>
            <person name="Zhan B."/>
            <person name="Hotez P.J."/>
            <person name="Sternberg P.W."/>
            <person name="Dougall A."/>
            <person name="Gaze S.T."/>
            <person name="Mulvenna J."/>
            <person name="Sotillo J."/>
            <person name="Ranganathan S."/>
            <person name="Rabelo E.M."/>
            <person name="Wilson R.K."/>
            <person name="Felgner P.L."/>
            <person name="Bethony J."/>
            <person name="Hawdon J.M."/>
            <person name="Gasser R.B."/>
            <person name="Loukas A."/>
            <person name="Mitreva M."/>
        </authorList>
    </citation>
    <scope>NUCLEOTIDE SEQUENCE [LARGE SCALE GENOMIC DNA]</scope>
</reference>
<organism evidence="1 2">
    <name type="scientific">Necator americanus</name>
    <name type="common">Human hookworm</name>
    <dbReference type="NCBI Taxonomy" id="51031"/>
    <lineage>
        <taxon>Eukaryota</taxon>
        <taxon>Metazoa</taxon>
        <taxon>Ecdysozoa</taxon>
        <taxon>Nematoda</taxon>
        <taxon>Chromadorea</taxon>
        <taxon>Rhabditida</taxon>
        <taxon>Rhabditina</taxon>
        <taxon>Rhabditomorpha</taxon>
        <taxon>Strongyloidea</taxon>
        <taxon>Ancylostomatidae</taxon>
        <taxon>Bunostominae</taxon>
        <taxon>Necator</taxon>
    </lineage>
</organism>
<accession>W2SV46</accession>
<sequence>MVRSRCGYVDMGNGTTDQLHSIYLDQSFRLDDGALSTHPTFPKFIFPSPRNYDVDMAIRDVLALYDQAVQQAHYQ</sequence>
<dbReference type="EMBL" id="KI661017">
    <property type="protein sequence ID" value="ETN73383.1"/>
    <property type="molecule type" value="Genomic_DNA"/>
</dbReference>
<name>W2SV46_NECAM</name>